<keyword evidence="1" id="KW-0472">Membrane</keyword>
<accession>A0A552UZC7</accession>
<gene>
    <name evidence="2" type="ORF">FMM05_13020</name>
</gene>
<evidence type="ECO:0000313" key="3">
    <source>
        <dbReference type="Proteomes" id="UP000320643"/>
    </source>
</evidence>
<dbReference type="AlphaFoldDB" id="A0A552UZC7"/>
<feature type="transmembrane region" description="Helical" evidence="1">
    <location>
        <begin position="115"/>
        <end position="134"/>
    </location>
</feature>
<keyword evidence="3" id="KW-1185">Reference proteome</keyword>
<proteinExistence type="predicted"/>
<reference evidence="2 3" key="1">
    <citation type="submission" date="2019-07" db="EMBL/GenBank/DDBJ databases">
        <title>Flavobacterium sp. nov., isolated from glacier ice.</title>
        <authorList>
            <person name="Liu Q."/>
            <person name="Xin Y.-H."/>
        </authorList>
    </citation>
    <scope>NUCLEOTIDE SEQUENCE [LARGE SCALE GENOMIC DNA]</scope>
    <source>
        <strain evidence="2 3">ZT4R6</strain>
    </source>
</reference>
<dbReference type="EMBL" id="VJVZ01000008">
    <property type="protein sequence ID" value="TRW23577.1"/>
    <property type="molecule type" value="Genomic_DNA"/>
</dbReference>
<keyword evidence="1" id="KW-0812">Transmembrane</keyword>
<organism evidence="2 3">
    <name type="scientific">Flavobacterium zepuense</name>
    <dbReference type="NCBI Taxonomy" id="2593302"/>
    <lineage>
        <taxon>Bacteria</taxon>
        <taxon>Pseudomonadati</taxon>
        <taxon>Bacteroidota</taxon>
        <taxon>Flavobacteriia</taxon>
        <taxon>Flavobacteriales</taxon>
        <taxon>Flavobacteriaceae</taxon>
        <taxon>Flavobacterium</taxon>
    </lineage>
</organism>
<evidence type="ECO:0000313" key="2">
    <source>
        <dbReference type="EMBL" id="TRW23577.1"/>
    </source>
</evidence>
<keyword evidence="1" id="KW-1133">Transmembrane helix</keyword>
<comment type="caution">
    <text evidence="2">The sequence shown here is derived from an EMBL/GenBank/DDBJ whole genome shotgun (WGS) entry which is preliminary data.</text>
</comment>
<dbReference type="Proteomes" id="UP000320643">
    <property type="component" value="Unassembled WGS sequence"/>
</dbReference>
<protein>
    <submittedName>
        <fullName evidence="2">Uncharacterized protein</fullName>
    </submittedName>
</protein>
<evidence type="ECO:0000256" key="1">
    <source>
        <dbReference type="SAM" id="Phobius"/>
    </source>
</evidence>
<sequence length="135" mass="15957">MKKRDFIALFTLLKVNFKIVLSLAMPNNFYIKNQDHFKLYVALKDKINFEALLLSNNIRFHVDDNQAISGSDTRYFLLIQDSGRVNELLRDNNITASTDTIQLVDYDERRKVRMMYYWVLLVVVLLFYIAVIVLE</sequence>
<name>A0A552UZC7_9FLAO</name>